<sequence length="142" mass="16382">MAKQKWDSRYSTGIERIDHDHRELLALIDRIHDMFVQGRYGKSDYLGVLESLSDYVAGHFAFEEKWMAEHNYPGLSEHRLDHERFSREVSKAVDSFKNGVGGLTLTLLTFLKVWLISHITVLDADLGRFDRERCGHASVIGF</sequence>
<dbReference type="Pfam" id="PF01814">
    <property type="entry name" value="Hemerythrin"/>
    <property type="match status" value="1"/>
</dbReference>
<dbReference type="CDD" id="cd12107">
    <property type="entry name" value="Hemerythrin"/>
    <property type="match status" value="1"/>
</dbReference>
<dbReference type="GO" id="GO:0005344">
    <property type="term" value="F:oxygen carrier activity"/>
    <property type="evidence" value="ECO:0007669"/>
    <property type="project" value="UniProtKB-KW"/>
</dbReference>
<dbReference type="EMBL" id="BLXX01000009">
    <property type="protein sequence ID" value="GFO60510.1"/>
    <property type="molecule type" value="Genomic_DNA"/>
</dbReference>
<keyword evidence="3" id="KW-0479">Metal-binding</keyword>
<comment type="caution">
    <text evidence="6">The sequence shown here is derived from an EMBL/GenBank/DDBJ whole genome shotgun (WGS) entry which is preliminary data.</text>
</comment>
<dbReference type="NCBIfam" id="TIGR02481">
    <property type="entry name" value="hemeryth_dom"/>
    <property type="match status" value="1"/>
</dbReference>
<dbReference type="SUPFAM" id="SSF47188">
    <property type="entry name" value="Hemerythrin-like"/>
    <property type="match status" value="1"/>
</dbReference>
<evidence type="ECO:0000256" key="4">
    <source>
        <dbReference type="ARBA" id="ARBA00023004"/>
    </source>
</evidence>
<dbReference type="AlphaFoldDB" id="A0A6V8MKI4"/>
<keyword evidence="4" id="KW-0408">Iron</keyword>
<evidence type="ECO:0000256" key="1">
    <source>
        <dbReference type="ARBA" id="ARBA00010587"/>
    </source>
</evidence>
<keyword evidence="2" id="KW-0813">Transport</keyword>
<reference evidence="7" key="1">
    <citation type="submission" date="2020-06" db="EMBL/GenBank/DDBJ databases">
        <title>Draft genomic sequence of Geomonas sp. Red330.</title>
        <authorList>
            <person name="Itoh H."/>
            <person name="Zhenxing X."/>
            <person name="Ushijima N."/>
            <person name="Masuda Y."/>
            <person name="Shiratori Y."/>
            <person name="Senoo K."/>
        </authorList>
    </citation>
    <scope>NUCLEOTIDE SEQUENCE [LARGE SCALE GENOMIC DNA]</scope>
    <source>
        <strain evidence="7">Red330</strain>
    </source>
</reference>
<dbReference type="InterPro" id="IPR012312">
    <property type="entry name" value="Hemerythrin-like"/>
</dbReference>
<keyword evidence="2" id="KW-0561">Oxygen transport</keyword>
<evidence type="ECO:0000259" key="5">
    <source>
        <dbReference type="Pfam" id="PF01814"/>
    </source>
</evidence>
<protein>
    <recommendedName>
        <fullName evidence="5">Hemerythrin-like domain-containing protein</fullName>
    </recommendedName>
</protein>
<evidence type="ECO:0000256" key="2">
    <source>
        <dbReference type="ARBA" id="ARBA00022621"/>
    </source>
</evidence>
<evidence type="ECO:0000313" key="7">
    <source>
        <dbReference type="Proteomes" id="UP000556026"/>
    </source>
</evidence>
<dbReference type="NCBIfam" id="NF033749">
    <property type="entry name" value="bact_hemeryth"/>
    <property type="match status" value="1"/>
</dbReference>
<evidence type="ECO:0000313" key="6">
    <source>
        <dbReference type="EMBL" id="GFO60510.1"/>
    </source>
</evidence>
<dbReference type="RefSeq" id="WP_183355333.1">
    <property type="nucleotide sequence ID" value="NZ_BLXX01000009.1"/>
</dbReference>
<dbReference type="PANTHER" id="PTHR37164:SF1">
    <property type="entry name" value="BACTERIOHEMERYTHRIN"/>
    <property type="match status" value="1"/>
</dbReference>
<dbReference type="PANTHER" id="PTHR37164">
    <property type="entry name" value="BACTERIOHEMERYTHRIN"/>
    <property type="match status" value="1"/>
</dbReference>
<evidence type="ECO:0000256" key="3">
    <source>
        <dbReference type="ARBA" id="ARBA00022723"/>
    </source>
</evidence>
<keyword evidence="7" id="KW-1185">Reference proteome</keyword>
<gene>
    <name evidence="6" type="ORF">GMST_28350</name>
</gene>
<dbReference type="InterPro" id="IPR050669">
    <property type="entry name" value="Hemerythrin"/>
</dbReference>
<dbReference type="Gene3D" id="1.20.120.50">
    <property type="entry name" value="Hemerythrin-like"/>
    <property type="match status" value="1"/>
</dbReference>
<dbReference type="InterPro" id="IPR016131">
    <property type="entry name" value="Haemerythrin_Fe_BS"/>
</dbReference>
<comment type="similarity">
    <text evidence="1">Belongs to the hemerythrin family.</text>
</comment>
<dbReference type="PROSITE" id="PS00550">
    <property type="entry name" value="HEMERYTHRINS"/>
    <property type="match status" value="1"/>
</dbReference>
<accession>A0A6V8MKI4</accession>
<name>A0A6V8MKI4_9BACT</name>
<feature type="domain" description="Hemerythrin-like" evidence="5">
    <location>
        <begin position="12"/>
        <end position="121"/>
    </location>
</feature>
<dbReference type="InterPro" id="IPR035938">
    <property type="entry name" value="Hemerythrin-like_sf"/>
</dbReference>
<dbReference type="Proteomes" id="UP000556026">
    <property type="component" value="Unassembled WGS sequence"/>
</dbReference>
<dbReference type="InterPro" id="IPR012827">
    <property type="entry name" value="Hemerythrin_metal-bd"/>
</dbReference>
<proteinExistence type="inferred from homology"/>
<dbReference type="GO" id="GO:0046872">
    <property type="term" value="F:metal ion binding"/>
    <property type="evidence" value="ECO:0007669"/>
    <property type="project" value="UniProtKB-KW"/>
</dbReference>
<organism evidence="6 7">
    <name type="scientific">Geomonas silvestris</name>
    <dbReference type="NCBI Taxonomy" id="2740184"/>
    <lineage>
        <taxon>Bacteria</taxon>
        <taxon>Pseudomonadati</taxon>
        <taxon>Thermodesulfobacteriota</taxon>
        <taxon>Desulfuromonadia</taxon>
        <taxon>Geobacterales</taxon>
        <taxon>Geobacteraceae</taxon>
        <taxon>Geomonas</taxon>
    </lineage>
</organism>